<dbReference type="AlphaFoldDB" id="A0A6V7M798"/>
<gene>
    <name evidence="3" type="ORF">BBRV_LOCUS125629</name>
</gene>
<keyword evidence="2" id="KW-0732">Signal</keyword>
<proteinExistence type="predicted"/>
<feature type="signal peptide" evidence="2">
    <location>
        <begin position="1"/>
        <end position="18"/>
    </location>
</feature>
<feature type="compositionally biased region" description="Polar residues" evidence="1">
    <location>
        <begin position="41"/>
        <end position="53"/>
    </location>
</feature>
<feature type="compositionally biased region" description="Polar residues" evidence="1">
    <location>
        <begin position="65"/>
        <end position="85"/>
    </location>
</feature>
<protein>
    <submittedName>
        <fullName evidence="3">Uncharacterized protein</fullName>
    </submittedName>
</protein>
<evidence type="ECO:0000256" key="2">
    <source>
        <dbReference type="SAM" id="SignalP"/>
    </source>
</evidence>
<dbReference type="EMBL" id="CADCXW020000348">
    <property type="protein sequence ID" value="CAD1584275.1"/>
    <property type="molecule type" value="Genomic_DNA"/>
</dbReference>
<reference evidence="3" key="1">
    <citation type="submission" date="2020-07" db="EMBL/GenBank/DDBJ databases">
        <authorList>
            <person name="Ferguson B K."/>
        </authorList>
    </citation>
    <scope>NUCLEOTIDE SEQUENCE</scope>
    <source>
        <strain evidence="3">L06</strain>
    </source>
</reference>
<accession>A0A6V7M798</accession>
<evidence type="ECO:0000256" key="1">
    <source>
        <dbReference type="SAM" id="MobiDB-lite"/>
    </source>
</evidence>
<feature type="region of interest" description="Disordered" evidence="1">
    <location>
        <begin position="41"/>
        <end position="88"/>
    </location>
</feature>
<evidence type="ECO:0000313" key="3">
    <source>
        <dbReference type="EMBL" id="CAD1584275.1"/>
    </source>
</evidence>
<name>A0A6V7M798_9HYME</name>
<organism evidence="3">
    <name type="scientific">Bracon brevicornis</name>
    <dbReference type="NCBI Taxonomy" id="1563983"/>
    <lineage>
        <taxon>Eukaryota</taxon>
        <taxon>Metazoa</taxon>
        <taxon>Ecdysozoa</taxon>
        <taxon>Arthropoda</taxon>
        <taxon>Hexapoda</taxon>
        <taxon>Insecta</taxon>
        <taxon>Pterygota</taxon>
        <taxon>Neoptera</taxon>
        <taxon>Endopterygota</taxon>
        <taxon>Hymenoptera</taxon>
        <taxon>Apocrita</taxon>
        <taxon>Ichneumonoidea</taxon>
        <taxon>Braconidae</taxon>
        <taxon>Braconinae</taxon>
        <taxon>Bracon</taxon>
    </lineage>
</organism>
<sequence length="624" mass="67744">MFFVILYQLFAILALSSGRSLNPNDDNEQYVYIRYPLSKLPQSSSGSATSRTALHTEATEDKTLDSNSFGTTLEEFSQRSTSRISDMSAEVTDEASRTIAEERVDGFADVVHANGLRTQYAVKSPEGVSDSYVKEELNGVYGFDEPNGDSHMFGVTENKEMESVSNPYGLDEVIILNEDSDFQASDTSGGIKSTGNTDTDFTYAAGKGDDVETLYLINQRENIQKASDQNGLFQSNIKTDIVGIGYADEVSETMDFSQNEQTTSLNQDGIEASVGVTKKIGQYDAMDWDGNEEMLVSGATNHNVEVKDGDLAVALNKNNAIDVQAAKDEDGYTSVYQGDRGDHTLRISDGDLTAVLGKDGSKMIFGFYNADGSHDLYQITEAGKTSLVADKDNGVMSSKTQVDWLDGNIDAVGAVKDVHSSNQVDNTLIVANDQGGQGVKASTIDEVFEVSDSQGNVGIIKAGGSSLTKVLVRPDPYDDYHVARIESPQIAEAGYTSVPETIQPPKMDETDRVFVDKVEDTLTPPSEARVAQNRPTTELSHEYALKSLGNKFEGPSAGMVIVNRGVVNINQKTYTEPEKTQPTIFGELITQLENLYNRKDLKNLGSLFGGGPKVDVKIKLDMGI</sequence>
<feature type="chain" id="PRO_5027661133" evidence="2">
    <location>
        <begin position="19"/>
        <end position="624"/>
    </location>
</feature>